<dbReference type="CDD" id="cd00712">
    <property type="entry name" value="AsnB"/>
    <property type="match status" value="1"/>
</dbReference>
<dbReference type="EC" id="6.3.5.4" evidence="3"/>
<dbReference type="Gene3D" id="3.40.50.620">
    <property type="entry name" value="HUPs"/>
    <property type="match status" value="2"/>
</dbReference>
<dbReference type="InterPro" id="IPR001962">
    <property type="entry name" value="Asn_synthase"/>
</dbReference>
<proteinExistence type="inferred from homology"/>
<evidence type="ECO:0000313" key="13">
    <source>
        <dbReference type="Proteomes" id="UP000199673"/>
    </source>
</evidence>
<dbReference type="NCBIfam" id="TIGR01536">
    <property type="entry name" value="asn_synth_AEB"/>
    <property type="match status" value="1"/>
</dbReference>
<feature type="domain" description="Glutamine amidotransferase type-2" evidence="11">
    <location>
        <begin position="2"/>
        <end position="211"/>
    </location>
</feature>
<dbReference type="Pfam" id="PF00733">
    <property type="entry name" value="Asn_synthase"/>
    <property type="match status" value="1"/>
</dbReference>
<name>A0A1I6XRF3_9BACT</name>
<keyword evidence="4 9" id="KW-0547">Nucleotide-binding</keyword>
<keyword evidence="6 8" id="KW-0315">Glutamine amidotransferase</keyword>
<comment type="similarity">
    <text evidence="2">Belongs to the asparagine synthetase family.</text>
</comment>
<dbReference type="InterPro" id="IPR029055">
    <property type="entry name" value="Ntn_hydrolases_N"/>
</dbReference>
<feature type="active site" description="For GATase activity" evidence="8">
    <location>
        <position position="2"/>
    </location>
</feature>
<dbReference type="GO" id="GO:0006529">
    <property type="term" value="P:asparagine biosynthetic process"/>
    <property type="evidence" value="ECO:0007669"/>
    <property type="project" value="UniProtKB-KW"/>
</dbReference>
<evidence type="ECO:0000256" key="4">
    <source>
        <dbReference type="ARBA" id="ARBA00022741"/>
    </source>
</evidence>
<comment type="pathway">
    <text evidence="1">Amino-acid biosynthesis; L-asparagine biosynthesis; L-asparagine from L-aspartate (L-Gln route): step 1/1.</text>
</comment>
<feature type="binding site" evidence="9">
    <location>
        <position position="99"/>
    </location>
    <ligand>
        <name>L-glutamine</name>
        <dbReference type="ChEBI" id="CHEBI:58359"/>
    </ligand>
</feature>
<dbReference type="OrthoDB" id="9763290at2"/>
<dbReference type="AlphaFoldDB" id="A0A1I6XRF3"/>
<dbReference type="InterPro" id="IPR017932">
    <property type="entry name" value="GATase_2_dom"/>
</dbReference>
<evidence type="ECO:0000256" key="2">
    <source>
        <dbReference type="ARBA" id="ARBA00005752"/>
    </source>
</evidence>
<dbReference type="CDD" id="cd01991">
    <property type="entry name" value="Asn_synthase_B_C"/>
    <property type="match status" value="1"/>
</dbReference>
<dbReference type="GO" id="GO:0004066">
    <property type="term" value="F:asparagine synthase (glutamine-hydrolyzing) activity"/>
    <property type="evidence" value="ECO:0007669"/>
    <property type="project" value="UniProtKB-EC"/>
</dbReference>
<feature type="binding site" evidence="9">
    <location>
        <begin position="361"/>
        <end position="362"/>
    </location>
    <ligand>
        <name>ATP</name>
        <dbReference type="ChEBI" id="CHEBI:30616"/>
    </ligand>
</feature>
<dbReference type="GO" id="GO:0005829">
    <property type="term" value="C:cytosol"/>
    <property type="evidence" value="ECO:0007669"/>
    <property type="project" value="TreeGrafter"/>
</dbReference>
<dbReference type="Gene3D" id="3.60.20.10">
    <property type="entry name" value="Glutamine Phosphoribosylpyrophosphate, subunit 1, domain 1"/>
    <property type="match status" value="1"/>
</dbReference>
<feature type="binding site" evidence="9">
    <location>
        <position position="288"/>
    </location>
    <ligand>
        <name>ATP</name>
        <dbReference type="ChEBI" id="CHEBI:30616"/>
    </ligand>
</feature>
<organism evidence="12 13">
    <name type="scientific">Algoriphagus locisalis</name>
    <dbReference type="NCBI Taxonomy" id="305507"/>
    <lineage>
        <taxon>Bacteria</taxon>
        <taxon>Pseudomonadati</taxon>
        <taxon>Bacteroidota</taxon>
        <taxon>Cytophagia</taxon>
        <taxon>Cytophagales</taxon>
        <taxon>Cyclobacteriaceae</taxon>
        <taxon>Algoriphagus</taxon>
    </lineage>
</organism>
<comment type="catalytic activity">
    <reaction evidence="7">
        <text>L-aspartate + L-glutamine + ATP + H2O = L-asparagine + L-glutamate + AMP + diphosphate + H(+)</text>
        <dbReference type="Rhea" id="RHEA:12228"/>
        <dbReference type="ChEBI" id="CHEBI:15377"/>
        <dbReference type="ChEBI" id="CHEBI:15378"/>
        <dbReference type="ChEBI" id="CHEBI:29985"/>
        <dbReference type="ChEBI" id="CHEBI:29991"/>
        <dbReference type="ChEBI" id="CHEBI:30616"/>
        <dbReference type="ChEBI" id="CHEBI:33019"/>
        <dbReference type="ChEBI" id="CHEBI:58048"/>
        <dbReference type="ChEBI" id="CHEBI:58359"/>
        <dbReference type="ChEBI" id="CHEBI:456215"/>
        <dbReference type="EC" id="6.3.5.4"/>
    </reaction>
</comment>
<dbReference type="SUPFAM" id="SSF52402">
    <property type="entry name" value="Adenine nucleotide alpha hydrolases-like"/>
    <property type="match status" value="1"/>
</dbReference>
<dbReference type="PROSITE" id="PS51278">
    <property type="entry name" value="GATASE_TYPE_2"/>
    <property type="match status" value="1"/>
</dbReference>
<keyword evidence="5 9" id="KW-0067">ATP-binding</keyword>
<evidence type="ECO:0000256" key="5">
    <source>
        <dbReference type="ARBA" id="ARBA00022840"/>
    </source>
</evidence>
<evidence type="ECO:0000256" key="3">
    <source>
        <dbReference type="ARBA" id="ARBA00012737"/>
    </source>
</evidence>
<feature type="binding site" evidence="9">
    <location>
        <position position="261"/>
    </location>
    <ligand>
        <name>ATP</name>
        <dbReference type="ChEBI" id="CHEBI:30616"/>
    </ligand>
</feature>
<dbReference type="Proteomes" id="UP000199673">
    <property type="component" value="Unassembled WGS sequence"/>
</dbReference>
<evidence type="ECO:0000256" key="8">
    <source>
        <dbReference type="PIRSR" id="PIRSR001589-1"/>
    </source>
</evidence>
<evidence type="ECO:0000256" key="10">
    <source>
        <dbReference type="PIRSR" id="PIRSR001589-3"/>
    </source>
</evidence>
<dbReference type="InterPro" id="IPR014729">
    <property type="entry name" value="Rossmann-like_a/b/a_fold"/>
</dbReference>
<dbReference type="STRING" id="305507.SAMN04489724_0613"/>
<accession>A0A1I6XRF3</accession>
<evidence type="ECO:0000256" key="7">
    <source>
        <dbReference type="ARBA" id="ARBA00048741"/>
    </source>
</evidence>
<dbReference type="InterPro" id="IPR051786">
    <property type="entry name" value="ASN_synthetase/amidase"/>
</dbReference>
<dbReference type="PIRSF" id="PIRSF001589">
    <property type="entry name" value="Asn_synthetase_glu-h"/>
    <property type="match status" value="1"/>
</dbReference>
<keyword evidence="8" id="KW-0028">Amino-acid biosynthesis</keyword>
<dbReference type="GO" id="GO:0005524">
    <property type="term" value="F:ATP binding"/>
    <property type="evidence" value="ECO:0007669"/>
    <property type="project" value="UniProtKB-KW"/>
</dbReference>
<protein>
    <recommendedName>
        <fullName evidence="3">asparagine synthase (glutamine-hydrolyzing)</fullName>
        <ecNumber evidence="3">6.3.5.4</ecNumber>
    </recommendedName>
</protein>
<evidence type="ECO:0000313" key="12">
    <source>
        <dbReference type="EMBL" id="SFT40511.1"/>
    </source>
</evidence>
<evidence type="ECO:0000259" key="11">
    <source>
        <dbReference type="PROSITE" id="PS51278"/>
    </source>
</evidence>
<dbReference type="InterPro" id="IPR033738">
    <property type="entry name" value="AsnB_N"/>
</dbReference>
<reference evidence="13" key="1">
    <citation type="submission" date="2016-10" db="EMBL/GenBank/DDBJ databases">
        <authorList>
            <person name="Varghese N."/>
            <person name="Submissions S."/>
        </authorList>
    </citation>
    <scope>NUCLEOTIDE SEQUENCE [LARGE SCALE GENOMIC DNA]</scope>
    <source>
        <strain evidence="13">DSM 23445</strain>
    </source>
</reference>
<dbReference type="EMBL" id="FPBF01000001">
    <property type="protein sequence ID" value="SFT40511.1"/>
    <property type="molecule type" value="Genomic_DNA"/>
</dbReference>
<dbReference type="Pfam" id="PF13537">
    <property type="entry name" value="GATase_7"/>
    <property type="match status" value="1"/>
</dbReference>
<evidence type="ECO:0000256" key="9">
    <source>
        <dbReference type="PIRSR" id="PIRSR001589-2"/>
    </source>
</evidence>
<feature type="site" description="Important for beta-aspartyl-AMP intermediate formation" evidence="10">
    <location>
        <position position="363"/>
    </location>
</feature>
<dbReference type="InterPro" id="IPR006426">
    <property type="entry name" value="Asn_synth_AEB"/>
</dbReference>
<evidence type="ECO:0000256" key="1">
    <source>
        <dbReference type="ARBA" id="ARBA00005187"/>
    </source>
</evidence>
<gene>
    <name evidence="12" type="ORF">SAMN04489724_0613</name>
</gene>
<dbReference type="PANTHER" id="PTHR43284">
    <property type="entry name" value="ASPARAGINE SYNTHETASE (GLUTAMINE-HYDROLYZING)"/>
    <property type="match status" value="1"/>
</dbReference>
<dbReference type="PANTHER" id="PTHR43284:SF1">
    <property type="entry name" value="ASPARAGINE SYNTHETASE"/>
    <property type="match status" value="1"/>
</dbReference>
<dbReference type="RefSeq" id="WP_091691222.1">
    <property type="nucleotide sequence ID" value="NZ_FPBF01000001.1"/>
</dbReference>
<sequence length="619" mass="71693">MCGIVGFWNKENPAQESKLVAMRESLIHRGPDAGAHWIDGKLGLGHRRLSILDLSEGANQPYTSPCGNYTMVFNGEIFNYKSFYPELTNKGYQFRTTSDTEVLLYLLMEQGTSALKRLNGFFAFSFFDKRKQELLIARDRFGVKPLFYQDNQEGFFFASEIKALWAGGVPKQIEESHLDELFLYRFNSGENTVFKRIYRLLPGYFMRISNSAKTIHTQRWFHLGESIAAQPKIEKPYEWFEQAFHESIRLRMISDVPVGTLLSGGLDSSSTLFSQFKQGYEALSAWNISFSDKEHDESHLARKLSQEVGASFHSFEFTNEELVNLTTRSLLHHDEPIMHFSDGHLLGISEKAKAEVKVLLSGEGADEILGGYVRYKVHDNEFRYNLLNLIRYIPDKWLKNERLRKMKRYLGMGNRDAEILMNANELYLADLKKLGVLSSDLLPEYRVNKLEEAKQVYPTNRLRQLLYLEQHTHLYTLNDRNDRTTMGASIECRDPFLDPDLVVGVGSLPDEYFHIKGKGKDLLMNSIGKQLPDYITSHRKVGLSVPWDELILTNPYLRETLENLPNSELFSLKPYCFLDIKGIVEDFKKYPKIYYPIIRQVYFTALWFQTQFESKKVYA</sequence>
<evidence type="ECO:0000256" key="6">
    <source>
        <dbReference type="ARBA" id="ARBA00022962"/>
    </source>
</evidence>
<keyword evidence="13" id="KW-1185">Reference proteome</keyword>
<keyword evidence="8" id="KW-0061">Asparagine biosynthesis</keyword>
<dbReference type="SUPFAM" id="SSF56235">
    <property type="entry name" value="N-terminal nucleophile aminohydrolases (Ntn hydrolases)"/>
    <property type="match status" value="1"/>
</dbReference>